<evidence type="ECO:0000313" key="2">
    <source>
        <dbReference type="Proteomes" id="UP000366051"/>
    </source>
</evidence>
<protein>
    <submittedName>
        <fullName evidence="1">Uncharacterized protein</fullName>
    </submittedName>
</protein>
<keyword evidence="2" id="KW-1185">Reference proteome</keyword>
<evidence type="ECO:0000313" key="1">
    <source>
        <dbReference type="EMBL" id="QGG47516.1"/>
    </source>
</evidence>
<gene>
    <name evidence="1" type="ORF">FTV88_1369</name>
</gene>
<dbReference type="Gene3D" id="3.30.565.10">
    <property type="entry name" value="Histidine kinase-like ATPase, C-terminal domain"/>
    <property type="match status" value="1"/>
</dbReference>
<proteinExistence type="predicted"/>
<reference evidence="2" key="1">
    <citation type="submission" date="2019-11" db="EMBL/GenBank/DDBJ databases">
        <title>Genome sequence of Heliorestis convoluta strain HH, an alkaliphilic and minimalistic phototrophic bacterium from a soda lake in Egypt.</title>
        <authorList>
            <person name="Dewey E.D."/>
            <person name="Stokes L.M."/>
            <person name="Burchell B.M."/>
            <person name="Shaffer K.N."/>
            <person name="Huntington A.M."/>
            <person name="Baker J.M."/>
            <person name="Nadendla S."/>
            <person name="Giglio M.G."/>
            <person name="Touchman J.W."/>
            <person name="Blankenship R.E."/>
            <person name="Madigan M.T."/>
            <person name="Sattley W.M."/>
        </authorList>
    </citation>
    <scope>NUCLEOTIDE SEQUENCE [LARGE SCALE GENOMIC DNA]</scope>
    <source>
        <strain evidence="2">HH</strain>
    </source>
</reference>
<dbReference type="Proteomes" id="UP000366051">
    <property type="component" value="Chromosome"/>
</dbReference>
<dbReference type="RefSeq" id="WP_153724872.1">
    <property type="nucleotide sequence ID" value="NZ_CP045875.1"/>
</dbReference>
<dbReference type="Pfam" id="PF13589">
    <property type="entry name" value="HATPase_c_3"/>
    <property type="match status" value="1"/>
</dbReference>
<dbReference type="InterPro" id="IPR036890">
    <property type="entry name" value="HATPase_C_sf"/>
</dbReference>
<organism evidence="1 2">
    <name type="scientific">Heliorestis convoluta</name>
    <dbReference type="NCBI Taxonomy" id="356322"/>
    <lineage>
        <taxon>Bacteria</taxon>
        <taxon>Bacillati</taxon>
        <taxon>Bacillota</taxon>
        <taxon>Clostridia</taxon>
        <taxon>Eubacteriales</taxon>
        <taxon>Heliobacteriaceae</taxon>
        <taxon>Heliorestis</taxon>
    </lineage>
</organism>
<dbReference type="KEGG" id="hcv:FTV88_1369"/>
<dbReference type="OrthoDB" id="5480418at2"/>
<sequence length="201" mass="22847">MGDNWTKIKPYVNEHYEFLEIASDFGNPLEVVREAISNSFDAKATYIKISFSVMNIDGYYKLVIELQDNGVGMSHEILEKNFWALGNSASKNDSSKIGEKGHGTKIYLRSDTVYVITHHESGSYESICNRPFNDLNAGKLHTPRIKPCNPASKTGTYIRLEGYNNNERSMYLQNIVKDYIYWFTKLGSFETEIDGNDPFAG</sequence>
<dbReference type="SUPFAM" id="SSF55874">
    <property type="entry name" value="ATPase domain of HSP90 chaperone/DNA topoisomerase II/histidine kinase"/>
    <property type="match status" value="1"/>
</dbReference>
<dbReference type="AlphaFoldDB" id="A0A5Q2N1N6"/>
<accession>A0A5Q2N1N6</accession>
<name>A0A5Q2N1N6_9FIRM</name>
<dbReference type="EMBL" id="CP045875">
    <property type="protein sequence ID" value="QGG47516.1"/>
    <property type="molecule type" value="Genomic_DNA"/>
</dbReference>